<dbReference type="OrthoDB" id="206053at2759"/>
<gene>
    <name evidence="2" type="ORF">GSB_11436</name>
</gene>
<sequence length="267" mass="29505">VLKMINDTNASEPAVKKDGPVKVYAPDDIFQRFILCKGKDAFNALQGATVMVVGIGAVGGFAAEMLARCGVGTIILIDKDVVEVSNINRQIVATTETIGEYKVDIMKARIERINPHCKVSVYREKIGGEEIAVYAMRHKPDIVVDAIDLFIQKCEIIAYCLNNNIPIVSSMGAARKNDPSKIQLDLVWNTTVCPLARKVRNKLYDMNIRSGNVVCVYTTEAPVEHPKDSEGYKLSLPSFSIMTTMFGVWAAHAAIHYLISKEFPIKQ</sequence>
<evidence type="ECO:0000313" key="3">
    <source>
        <dbReference type="Proteomes" id="UP000018040"/>
    </source>
</evidence>
<protein>
    <submittedName>
        <fullName evidence="2">ThiF/MoeB family protein</fullName>
    </submittedName>
</protein>
<dbReference type="InterPro" id="IPR045886">
    <property type="entry name" value="ThiF/MoeB/HesA"/>
</dbReference>
<dbReference type="PANTHER" id="PTHR43267:SF1">
    <property type="entry name" value="TRNA THREONYLCARBAMOYLADENOSINE DEHYDRATASE"/>
    <property type="match status" value="1"/>
</dbReference>
<dbReference type="VEuPathDB" id="GiardiaDB:DHA2_11436"/>
<dbReference type="Proteomes" id="UP000018040">
    <property type="component" value="Unassembled WGS sequence"/>
</dbReference>
<dbReference type="VEuPathDB" id="GiardiaDB:GL50581_2224"/>
<dbReference type="CDD" id="cd00755">
    <property type="entry name" value="YgdL_like"/>
    <property type="match status" value="1"/>
</dbReference>
<organism evidence="2 3">
    <name type="scientific">Giardia intestinalis</name>
    <name type="common">Giardia lamblia</name>
    <dbReference type="NCBI Taxonomy" id="5741"/>
    <lineage>
        <taxon>Eukaryota</taxon>
        <taxon>Metamonada</taxon>
        <taxon>Diplomonadida</taxon>
        <taxon>Hexamitidae</taxon>
        <taxon>Giardiinae</taxon>
        <taxon>Giardia</taxon>
    </lineage>
</organism>
<reference evidence="3" key="1">
    <citation type="submission" date="2012-02" db="EMBL/GenBank/DDBJ databases">
        <title>Genome sequencing of Giardia lamblia Genotypes A2 and B isolates (DH and GS) and comparative analysis with the genomes of Genotypes A1 and E (WB and Pig).</title>
        <authorList>
            <person name="Adam R."/>
            <person name="Dahlstrom E."/>
            <person name="Martens C."/>
            <person name="Bruno D."/>
            <person name="Barbian K."/>
            <person name="Porcella S.F."/>
            <person name="Nash T."/>
        </authorList>
    </citation>
    <scope>NUCLEOTIDE SEQUENCE</scope>
    <source>
        <strain evidence="3">GS</strain>
    </source>
</reference>
<dbReference type="GO" id="GO:0061503">
    <property type="term" value="F:tRNA threonylcarbamoyladenosine dehydratase"/>
    <property type="evidence" value="ECO:0007669"/>
    <property type="project" value="TreeGrafter"/>
</dbReference>
<dbReference type="GO" id="GO:0061504">
    <property type="term" value="P:cyclic threonylcarbamoyladenosine biosynthetic process"/>
    <property type="evidence" value="ECO:0007669"/>
    <property type="project" value="TreeGrafter"/>
</dbReference>
<feature type="domain" description="THIF-type NAD/FAD binding fold" evidence="1">
    <location>
        <begin position="38"/>
        <end position="261"/>
    </location>
</feature>
<dbReference type="InterPro" id="IPR035985">
    <property type="entry name" value="Ubiquitin-activating_enz"/>
</dbReference>
<evidence type="ECO:0000313" key="2">
    <source>
        <dbReference type="EMBL" id="ESU45440.1"/>
    </source>
</evidence>
<dbReference type="VEuPathDB" id="GiardiaDB:QR46_0633"/>
<dbReference type="EMBL" id="AHHH01000005">
    <property type="protein sequence ID" value="ESU45440.1"/>
    <property type="molecule type" value="Genomic_DNA"/>
</dbReference>
<reference evidence="2 3" key="2">
    <citation type="journal article" date="2013" name="Genome Biol. Evol.">
        <title>Genome sequencing of Giardia lamblia genotypes A2 and B isolates (DH and GS) and comparative analysis with the genomes of genotypes A1 and E (WB and Pig).</title>
        <authorList>
            <person name="Adam R.D."/>
            <person name="Dahlstrom E.W."/>
            <person name="Martens C.A."/>
            <person name="Bruno D.P."/>
            <person name="Barbian K.D."/>
            <person name="Ricklefs S.M."/>
            <person name="Hernandez M.M."/>
            <person name="Narla N.P."/>
            <person name="Patel R.B."/>
            <person name="Porcella S.F."/>
            <person name="Nash T.E."/>
        </authorList>
    </citation>
    <scope>NUCLEOTIDE SEQUENCE [LARGE SCALE GENOMIC DNA]</scope>
    <source>
        <strain evidence="2 3">GS</strain>
    </source>
</reference>
<dbReference type="VEuPathDB" id="GiardiaDB:GL50803_0011436"/>
<evidence type="ECO:0000259" key="1">
    <source>
        <dbReference type="Pfam" id="PF00899"/>
    </source>
</evidence>
<dbReference type="PANTHER" id="PTHR43267">
    <property type="entry name" value="TRNA THREONYLCARBAMOYLADENOSINE DEHYDRATASE"/>
    <property type="match status" value="1"/>
</dbReference>
<dbReference type="Pfam" id="PF00899">
    <property type="entry name" value="ThiF"/>
    <property type="match status" value="1"/>
</dbReference>
<feature type="non-terminal residue" evidence="2">
    <location>
        <position position="1"/>
    </location>
</feature>
<dbReference type="GO" id="GO:0008641">
    <property type="term" value="F:ubiquitin-like modifier activating enzyme activity"/>
    <property type="evidence" value="ECO:0007669"/>
    <property type="project" value="InterPro"/>
</dbReference>
<proteinExistence type="predicted"/>
<accession>V6U805</accession>
<name>V6U805_GIAIN</name>
<dbReference type="Gene3D" id="3.40.50.720">
    <property type="entry name" value="NAD(P)-binding Rossmann-like Domain"/>
    <property type="match status" value="1"/>
</dbReference>
<comment type="caution">
    <text evidence="2">The sequence shown here is derived from an EMBL/GenBank/DDBJ whole genome shotgun (WGS) entry which is preliminary data.</text>
</comment>
<dbReference type="SUPFAM" id="SSF69572">
    <property type="entry name" value="Activating enzymes of the ubiquitin-like proteins"/>
    <property type="match status" value="1"/>
</dbReference>
<dbReference type="AlphaFoldDB" id="V6U805"/>
<dbReference type="InterPro" id="IPR000594">
    <property type="entry name" value="ThiF_NAD_FAD-bd"/>
</dbReference>